<organism evidence="2 3">
    <name type="scientific">Halobacillus andaensis</name>
    <dbReference type="NCBI Taxonomy" id="1176239"/>
    <lineage>
        <taxon>Bacteria</taxon>
        <taxon>Bacillati</taxon>
        <taxon>Bacillota</taxon>
        <taxon>Bacilli</taxon>
        <taxon>Bacillales</taxon>
        <taxon>Bacillaceae</taxon>
        <taxon>Halobacillus</taxon>
    </lineage>
</organism>
<accession>A0A917BA76</accession>
<dbReference type="PANTHER" id="PTHR43861">
    <property type="entry name" value="TRANS-ACONITATE 2-METHYLTRANSFERASE-RELATED"/>
    <property type="match status" value="1"/>
</dbReference>
<dbReference type="CDD" id="cd02440">
    <property type="entry name" value="AdoMet_MTases"/>
    <property type="match status" value="1"/>
</dbReference>
<reference evidence="2" key="1">
    <citation type="journal article" date="2014" name="Int. J. Syst. Evol. Microbiol.">
        <title>Complete genome sequence of Corynebacterium casei LMG S-19264T (=DSM 44701T), isolated from a smear-ripened cheese.</title>
        <authorList>
            <consortium name="US DOE Joint Genome Institute (JGI-PGF)"/>
            <person name="Walter F."/>
            <person name="Albersmeier A."/>
            <person name="Kalinowski J."/>
            <person name="Ruckert C."/>
        </authorList>
    </citation>
    <scope>NUCLEOTIDE SEQUENCE</scope>
    <source>
        <strain evidence="2">CGMCC 1.12153</strain>
    </source>
</reference>
<dbReference type="EMBL" id="BMEL01000005">
    <property type="protein sequence ID" value="GGF33379.1"/>
    <property type="molecule type" value="Genomic_DNA"/>
</dbReference>
<evidence type="ECO:0000259" key="1">
    <source>
        <dbReference type="Pfam" id="PF08242"/>
    </source>
</evidence>
<dbReference type="AlphaFoldDB" id="A0A917BA76"/>
<dbReference type="RefSeq" id="WP_188378901.1">
    <property type="nucleotide sequence ID" value="NZ_BMEL01000005.1"/>
</dbReference>
<dbReference type="SUPFAM" id="SSF53335">
    <property type="entry name" value="S-adenosyl-L-methionine-dependent methyltransferases"/>
    <property type="match status" value="1"/>
</dbReference>
<dbReference type="PANTHER" id="PTHR43861:SF6">
    <property type="entry name" value="METHYLTRANSFERASE TYPE 11"/>
    <property type="match status" value="1"/>
</dbReference>
<dbReference type="InterPro" id="IPR013217">
    <property type="entry name" value="Methyltransf_12"/>
</dbReference>
<feature type="domain" description="Methyltransferase type 12" evidence="1">
    <location>
        <begin position="45"/>
        <end position="142"/>
    </location>
</feature>
<dbReference type="Pfam" id="PF08242">
    <property type="entry name" value="Methyltransf_12"/>
    <property type="match status" value="1"/>
</dbReference>
<keyword evidence="3" id="KW-1185">Reference proteome</keyword>
<evidence type="ECO:0000313" key="3">
    <source>
        <dbReference type="Proteomes" id="UP000660110"/>
    </source>
</evidence>
<gene>
    <name evidence="2" type="ORF">GCM10010954_35690</name>
</gene>
<dbReference type="InterPro" id="IPR029063">
    <property type="entry name" value="SAM-dependent_MTases_sf"/>
</dbReference>
<name>A0A917BA76_HALAA</name>
<protein>
    <recommendedName>
        <fullName evidence="1">Methyltransferase type 12 domain-containing protein</fullName>
    </recommendedName>
</protein>
<proteinExistence type="predicted"/>
<dbReference type="Gene3D" id="3.40.50.150">
    <property type="entry name" value="Vaccinia Virus protein VP39"/>
    <property type="match status" value="1"/>
</dbReference>
<reference evidence="2" key="2">
    <citation type="submission" date="2020-09" db="EMBL/GenBank/DDBJ databases">
        <authorList>
            <person name="Sun Q."/>
            <person name="Zhou Y."/>
        </authorList>
    </citation>
    <scope>NUCLEOTIDE SEQUENCE</scope>
    <source>
        <strain evidence="2">CGMCC 1.12153</strain>
    </source>
</reference>
<dbReference type="Proteomes" id="UP000660110">
    <property type="component" value="Unassembled WGS sequence"/>
</dbReference>
<evidence type="ECO:0000313" key="2">
    <source>
        <dbReference type="EMBL" id="GGF33379.1"/>
    </source>
</evidence>
<comment type="caution">
    <text evidence="2">The sequence shown here is derived from an EMBL/GenBank/DDBJ whole genome shotgun (WGS) entry which is preliminary data.</text>
</comment>
<sequence length="196" mass="21588">MLEDQFAKPKGWMGKAVGRFMEFENDDLADWTQSFLQINENDTILEIGFGAGGGLASLAKAYPSAELIGVDPSEAMVEMAVSKLQKIRQHQQVLLTHGPAQVIKNFNLTFDKVYAINNITFWEDPVGTLRHIHEYMNKGGKIALTLCPHEEGATDDTTEVLGGQLTSLLTDSGFSQIEVFIKPTKPNNTVCAVAMR</sequence>